<dbReference type="PANTHER" id="PTHR33064">
    <property type="entry name" value="POL PROTEIN"/>
    <property type="match status" value="1"/>
</dbReference>
<dbReference type="Proteomes" id="UP000507470">
    <property type="component" value="Unassembled WGS sequence"/>
</dbReference>
<evidence type="ECO:0000313" key="2">
    <source>
        <dbReference type="Proteomes" id="UP000507470"/>
    </source>
</evidence>
<dbReference type="SUPFAM" id="SSF56672">
    <property type="entry name" value="DNA/RNA polymerases"/>
    <property type="match status" value="1"/>
</dbReference>
<dbReference type="EMBL" id="CACVKT020009546">
    <property type="protein sequence ID" value="CAC5422320.1"/>
    <property type="molecule type" value="Genomic_DNA"/>
</dbReference>
<reference evidence="1 2" key="1">
    <citation type="submission" date="2020-06" db="EMBL/GenBank/DDBJ databases">
        <authorList>
            <person name="Li R."/>
            <person name="Bekaert M."/>
        </authorList>
    </citation>
    <scope>NUCLEOTIDE SEQUENCE [LARGE SCALE GENOMIC DNA]</scope>
    <source>
        <strain evidence="2">wild</strain>
    </source>
</reference>
<dbReference type="AlphaFoldDB" id="A0A6J8EPC9"/>
<dbReference type="InterPro" id="IPR043128">
    <property type="entry name" value="Rev_trsase/Diguanyl_cyclase"/>
</dbReference>
<name>A0A6J8EPC9_MYTCO</name>
<protein>
    <recommendedName>
        <fullName evidence="3">Reverse transcriptase domain-containing protein</fullName>
    </recommendedName>
</protein>
<dbReference type="InterPro" id="IPR051320">
    <property type="entry name" value="Viral_Replic_Matur_Polypro"/>
</dbReference>
<accession>A0A6J8EPC9</accession>
<evidence type="ECO:0008006" key="3">
    <source>
        <dbReference type="Google" id="ProtNLM"/>
    </source>
</evidence>
<proteinExistence type="predicted"/>
<dbReference type="InterPro" id="IPR043502">
    <property type="entry name" value="DNA/RNA_pol_sf"/>
</dbReference>
<organism evidence="1 2">
    <name type="scientific">Mytilus coruscus</name>
    <name type="common">Sea mussel</name>
    <dbReference type="NCBI Taxonomy" id="42192"/>
    <lineage>
        <taxon>Eukaryota</taxon>
        <taxon>Metazoa</taxon>
        <taxon>Spiralia</taxon>
        <taxon>Lophotrochozoa</taxon>
        <taxon>Mollusca</taxon>
        <taxon>Bivalvia</taxon>
        <taxon>Autobranchia</taxon>
        <taxon>Pteriomorphia</taxon>
        <taxon>Mytilida</taxon>
        <taxon>Mytiloidea</taxon>
        <taxon>Mytilidae</taxon>
        <taxon>Mytilinae</taxon>
        <taxon>Mytilus</taxon>
    </lineage>
</organism>
<keyword evidence="2" id="KW-1185">Reference proteome</keyword>
<dbReference type="OrthoDB" id="6141573at2759"/>
<sequence>MGMPGSERALEELMCRVLCDLVEEGVVANIADDLYCGGNTQLELLQNWTRGLQALQKSGLNLSATKTIIAPKSTNILGWIWQLTIQTNPHRFSTLSVCPSPVKVCGLRSFSGTYKVLARVIPDYASLLGKLDDVSGRESKESIQWSDELSDIFSQAQKALPTNCSIFLTQQNDQIWIVTDGSVKIHGLGATLYKTRDYKIHVSGFFSGKL</sequence>
<dbReference type="Gene3D" id="3.30.70.270">
    <property type="match status" value="1"/>
</dbReference>
<dbReference type="PANTHER" id="PTHR33064:SF37">
    <property type="entry name" value="RIBONUCLEASE H"/>
    <property type="match status" value="1"/>
</dbReference>
<gene>
    <name evidence="1" type="ORF">MCOR_54374</name>
</gene>
<evidence type="ECO:0000313" key="1">
    <source>
        <dbReference type="EMBL" id="CAC5422320.1"/>
    </source>
</evidence>